<dbReference type="PANTHER" id="PTHR30579">
    <property type="entry name" value="TRANSCRIPTIONAL REGULATOR"/>
    <property type="match status" value="1"/>
</dbReference>
<dbReference type="InterPro" id="IPR017685">
    <property type="entry name" value="ArgP"/>
</dbReference>
<dbReference type="Gene3D" id="1.10.10.10">
    <property type="entry name" value="Winged helix-like DNA-binding domain superfamily/Winged helix DNA-binding domain"/>
    <property type="match status" value="1"/>
</dbReference>
<feature type="domain" description="HTH lysR-type" evidence="5">
    <location>
        <begin position="2"/>
        <end position="58"/>
    </location>
</feature>
<dbReference type="InterPro" id="IPR036390">
    <property type="entry name" value="WH_DNA-bd_sf"/>
</dbReference>
<dbReference type="Proteomes" id="UP000197334">
    <property type="component" value="Unassembled WGS sequence"/>
</dbReference>
<evidence type="ECO:0000313" key="7">
    <source>
        <dbReference type="Proteomes" id="UP000197334"/>
    </source>
</evidence>
<proteinExistence type="inferred from homology"/>
<dbReference type="NCBIfam" id="NF002964">
    <property type="entry name" value="PRK03635.1"/>
    <property type="match status" value="1"/>
</dbReference>
<dbReference type="PANTHER" id="PTHR30579:SF2">
    <property type="entry name" value="HTH-TYPE TRANSCRIPTIONAL REGULATOR ARGP"/>
    <property type="match status" value="1"/>
</dbReference>
<evidence type="ECO:0000313" key="6">
    <source>
        <dbReference type="EMBL" id="OWV28798.1"/>
    </source>
</evidence>
<dbReference type="PRINTS" id="PR00039">
    <property type="entry name" value="HTHLYSR"/>
</dbReference>
<dbReference type="Gene3D" id="3.40.190.290">
    <property type="match status" value="1"/>
</dbReference>
<organism evidence="6 7">
    <name type="scientific">Halomonas campaniensis</name>
    <dbReference type="NCBI Taxonomy" id="213554"/>
    <lineage>
        <taxon>Bacteria</taxon>
        <taxon>Pseudomonadati</taxon>
        <taxon>Pseudomonadota</taxon>
        <taxon>Gammaproteobacteria</taxon>
        <taxon>Oceanospirillales</taxon>
        <taxon>Halomonadaceae</taxon>
        <taxon>Halomonas</taxon>
    </lineage>
</organism>
<dbReference type="Pfam" id="PF00126">
    <property type="entry name" value="HTH_1"/>
    <property type="match status" value="1"/>
</dbReference>
<evidence type="ECO:0000259" key="5">
    <source>
        <dbReference type="PROSITE" id="PS50931"/>
    </source>
</evidence>
<dbReference type="SUPFAM" id="SSF53850">
    <property type="entry name" value="Periplasmic binding protein-like II"/>
    <property type="match status" value="1"/>
</dbReference>
<evidence type="ECO:0000256" key="4">
    <source>
        <dbReference type="ARBA" id="ARBA00023163"/>
    </source>
</evidence>
<evidence type="ECO:0000256" key="1">
    <source>
        <dbReference type="ARBA" id="ARBA00009437"/>
    </source>
</evidence>
<dbReference type="InterPro" id="IPR036388">
    <property type="entry name" value="WH-like_DNA-bd_sf"/>
</dbReference>
<keyword evidence="3" id="KW-0238">DNA-binding</keyword>
<dbReference type="InterPro" id="IPR005119">
    <property type="entry name" value="LysR_subst-bd"/>
</dbReference>
<keyword evidence="4" id="KW-0804">Transcription</keyword>
<reference evidence="6 7" key="1">
    <citation type="submission" date="2014-08" db="EMBL/GenBank/DDBJ databases">
        <title>Draft genome sequence of a novel L-asparaginase producing marine bacterium, Halomonas campaniensis.</title>
        <authorList>
            <person name="Sundarakrishnan B."/>
            <person name="Moushumi Priya A."/>
            <person name="Raman G."/>
            <person name="Sakthivel N."/>
            <person name="Park S."/>
            <person name="Jayachandran S."/>
        </authorList>
    </citation>
    <scope>NUCLEOTIDE SEQUENCE [LARGE SCALE GENOMIC DNA]</scope>
    <source>
        <strain evidence="6 7">SK03</strain>
    </source>
</reference>
<dbReference type="AlphaFoldDB" id="A0A246RXB4"/>
<comment type="caution">
    <text evidence="6">The sequence shown here is derived from an EMBL/GenBank/DDBJ whole genome shotgun (WGS) entry which is preliminary data.</text>
</comment>
<keyword evidence="7" id="KW-1185">Reference proteome</keyword>
<dbReference type="InterPro" id="IPR000847">
    <property type="entry name" value="LysR_HTH_N"/>
</dbReference>
<dbReference type="NCBIfam" id="NF009888">
    <property type="entry name" value="PRK13348.1"/>
    <property type="match status" value="1"/>
</dbReference>
<comment type="similarity">
    <text evidence="1">Belongs to the LysR transcriptional regulatory family.</text>
</comment>
<protein>
    <submittedName>
        <fullName evidence="6">LysR family transcriptional regulator</fullName>
    </submittedName>
</protein>
<dbReference type="EMBL" id="JPUA01000034">
    <property type="protein sequence ID" value="OWV28798.1"/>
    <property type="molecule type" value="Genomic_DNA"/>
</dbReference>
<evidence type="ECO:0000256" key="2">
    <source>
        <dbReference type="ARBA" id="ARBA00023015"/>
    </source>
</evidence>
<dbReference type="GO" id="GO:0003677">
    <property type="term" value="F:DNA binding"/>
    <property type="evidence" value="ECO:0007669"/>
    <property type="project" value="UniProtKB-KW"/>
</dbReference>
<dbReference type="Pfam" id="PF03466">
    <property type="entry name" value="LysR_substrate"/>
    <property type="match status" value="1"/>
</dbReference>
<accession>A0A246RXB4</accession>
<sequence>MLDYKLLHALATVVECDGFERAGDVLGLSQSAVSQRIKALEVRLGQPVLVRHPHLAPTPAGQRLLTHYQQVQLLERDLRGSLPTLDDQAPRLRIAINADSLVTWWAEAVATICQQEGLLLDLVIEDQDVGLKRLRDGDVAACLCAASQPIAGARCVALGEMHYHPLASPAYVARHFPDGPSDEAFKKAPAIVFGPHDQLQHQFLAQCGYHGPFPYHLCPSSEGFVRLASAGIGYGMMPQLQVGELMASGQLASVAPGYSLAVPLYWHFWRHSGTLMQRLTQHLSYTTPKA</sequence>
<dbReference type="GO" id="GO:0003700">
    <property type="term" value="F:DNA-binding transcription factor activity"/>
    <property type="evidence" value="ECO:0007669"/>
    <property type="project" value="InterPro"/>
</dbReference>
<name>A0A246RXB4_9GAMM</name>
<dbReference type="STRING" id="213554.FF32_10205"/>
<dbReference type="SUPFAM" id="SSF46785">
    <property type="entry name" value="Winged helix' DNA-binding domain"/>
    <property type="match status" value="1"/>
</dbReference>
<dbReference type="OrthoDB" id="3252676at2"/>
<keyword evidence="2" id="KW-0805">Transcription regulation</keyword>
<dbReference type="InterPro" id="IPR050176">
    <property type="entry name" value="LTTR"/>
</dbReference>
<dbReference type="PROSITE" id="PS50931">
    <property type="entry name" value="HTH_LYSR"/>
    <property type="match status" value="1"/>
</dbReference>
<evidence type="ECO:0000256" key="3">
    <source>
        <dbReference type="ARBA" id="ARBA00023125"/>
    </source>
</evidence>
<gene>
    <name evidence="6" type="ORF">JI62_14155</name>
</gene>
<dbReference type="RefSeq" id="WP_088700791.1">
    <property type="nucleotide sequence ID" value="NZ_JPUA01000034.1"/>
</dbReference>
<dbReference type="NCBIfam" id="TIGR03298">
    <property type="entry name" value="argP"/>
    <property type="match status" value="1"/>
</dbReference>